<organism evidence="2 3">
    <name type="scientific">Mycolicibacter kumamotonensis</name>
    <dbReference type="NCBI Taxonomy" id="354243"/>
    <lineage>
        <taxon>Bacteria</taxon>
        <taxon>Bacillati</taxon>
        <taxon>Actinomycetota</taxon>
        <taxon>Actinomycetes</taxon>
        <taxon>Mycobacteriales</taxon>
        <taxon>Mycobacteriaceae</taxon>
        <taxon>Mycolicibacter</taxon>
    </lineage>
</organism>
<dbReference type="Gene3D" id="1.20.1290.10">
    <property type="entry name" value="AhpD-like"/>
    <property type="match status" value="1"/>
</dbReference>
<dbReference type="EMBL" id="JAACYR010000004">
    <property type="protein sequence ID" value="NDJ87906.1"/>
    <property type="molecule type" value="Genomic_DNA"/>
</dbReference>
<dbReference type="InterPro" id="IPR003779">
    <property type="entry name" value="CMD-like"/>
</dbReference>
<evidence type="ECO:0000313" key="2">
    <source>
        <dbReference type="EMBL" id="NDJ87906.1"/>
    </source>
</evidence>
<dbReference type="PANTHER" id="PTHR34846:SF5">
    <property type="entry name" value="CARBOXYMUCONOLACTONE DECARBOXYLASE-LIKE DOMAIN-CONTAINING PROTEIN"/>
    <property type="match status" value="1"/>
</dbReference>
<dbReference type="RefSeq" id="WP_112683241.1">
    <property type="nucleotide sequence ID" value="NZ_JAACYR010000004.1"/>
</dbReference>
<name>A0A7K3L8G4_9MYCO</name>
<feature type="domain" description="Carboxymuconolactone decarboxylase-like" evidence="1">
    <location>
        <begin position="44"/>
        <end position="126"/>
    </location>
</feature>
<dbReference type="Pfam" id="PF02627">
    <property type="entry name" value="CMD"/>
    <property type="match status" value="1"/>
</dbReference>
<sequence>MTAAPRVGLRVTADGDERLSAIYQRVMKSVDGVPAMYQALGNSPEILDAWIGLGWGLRSSSTADRGLLELAILRVAQLTGSDYVWRSHWGAARKAGVGEEKLRALHRWPDEQAFTEPEVAVLALTDALTSDITVPDRIWSAVADRFDDRQRVELVMTIAWYCCVARVATGLAVPPDEHHARVPGLHESS</sequence>
<protein>
    <submittedName>
        <fullName evidence="2">Carboxymuconolactone decarboxylase family protein</fullName>
    </submittedName>
</protein>
<accession>A0A7K3L8G4</accession>
<evidence type="ECO:0000259" key="1">
    <source>
        <dbReference type="Pfam" id="PF02627"/>
    </source>
</evidence>
<dbReference type="InterPro" id="IPR029032">
    <property type="entry name" value="AhpD-like"/>
</dbReference>
<dbReference type="GO" id="GO:0051920">
    <property type="term" value="F:peroxiredoxin activity"/>
    <property type="evidence" value="ECO:0007669"/>
    <property type="project" value="InterPro"/>
</dbReference>
<dbReference type="PANTHER" id="PTHR34846">
    <property type="entry name" value="4-CARBOXYMUCONOLACTONE DECARBOXYLASE FAMILY PROTEIN (AFU_ORTHOLOGUE AFUA_6G11590)"/>
    <property type="match status" value="1"/>
</dbReference>
<dbReference type="AlphaFoldDB" id="A0A7K3L8G4"/>
<comment type="caution">
    <text evidence="2">The sequence shown here is derived from an EMBL/GenBank/DDBJ whole genome shotgun (WGS) entry which is preliminary data.</text>
</comment>
<dbReference type="SUPFAM" id="SSF69118">
    <property type="entry name" value="AhpD-like"/>
    <property type="match status" value="1"/>
</dbReference>
<proteinExistence type="predicted"/>
<reference evidence="2 3" key="1">
    <citation type="submission" date="2020-01" db="EMBL/GenBank/DDBJ databases">
        <authorList>
            <person name="Sanchez-Estrada R."/>
            <person name="Gonzalez-Y-Merchand J.A."/>
            <person name="Rivera-Gutierrez S."/>
        </authorList>
    </citation>
    <scope>NUCLEOTIDE SEQUENCE [LARGE SCALE GENOMIC DNA]</scope>
    <source>
        <strain evidence="2 3">CST 7247</strain>
    </source>
</reference>
<evidence type="ECO:0000313" key="3">
    <source>
        <dbReference type="Proteomes" id="UP000466523"/>
    </source>
</evidence>
<gene>
    <name evidence="2" type="ORF">GWR20_01850</name>
</gene>
<dbReference type="Proteomes" id="UP000466523">
    <property type="component" value="Unassembled WGS sequence"/>
</dbReference>